<dbReference type="NCBIfam" id="TIGR03057">
    <property type="entry name" value="xxxLxxG_by_4"/>
    <property type="match status" value="4"/>
</dbReference>
<keyword evidence="9" id="KW-1185">Reference proteome</keyword>
<dbReference type="EMBL" id="BAAAYG010000002">
    <property type="protein sequence ID" value="GAA3280393.1"/>
    <property type="molecule type" value="Genomic_DNA"/>
</dbReference>
<dbReference type="PANTHER" id="PTHR43077:SF5">
    <property type="entry name" value="PHAGE INFECTION PROTEIN"/>
    <property type="match status" value="1"/>
</dbReference>
<feature type="domain" description="ABC-2 type transporter transmembrane" evidence="7">
    <location>
        <begin position="546"/>
        <end position="729"/>
    </location>
</feature>
<evidence type="ECO:0000259" key="7">
    <source>
        <dbReference type="Pfam" id="PF12698"/>
    </source>
</evidence>
<dbReference type="PANTHER" id="PTHR43077">
    <property type="entry name" value="TRANSPORT PERMEASE YVFS-RELATED"/>
    <property type="match status" value="1"/>
</dbReference>
<feature type="region of interest" description="Disordered" evidence="5">
    <location>
        <begin position="392"/>
        <end position="415"/>
    </location>
</feature>
<organism evidence="8 9">
    <name type="scientific">Nesterenkonia halobia</name>
    <dbReference type="NCBI Taxonomy" id="37922"/>
    <lineage>
        <taxon>Bacteria</taxon>
        <taxon>Bacillati</taxon>
        <taxon>Actinomycetota</taxon>
        <taxon>Actinomycetes</taxon>
        <taxon>Micrococcales</taxon>
        <taxon>Micrococcaceae</taxon>
        <taxon>Nesterenkonia</taxon>
    </lineage>
</organism>
<reference evidence="9" key="1">
    <citation type="journal article" date="2019" name="Int. J. Syst. Evol. Microbiol.">
        <title>The Global Catalogue of Microorganisms (GCM) 10K type strain sequencing project: providing services to taxonomists for standard genome sequencing and annotation.</title>
        <authorList>
            <consortium name="The Broad Institute Genomics Platform"/>
            <consortium name="The Broad Institute Genome Sequencing Center for Infectious Disease"/>
            <person name="Wu L."/>
            <person name="Ma J."/>
        </authorList>
    </citation>
    <scope>NUCLEOTIDE SEQUENCE [LARGE SCALE GENOMIC DNA]</scope>
    <source>
        <strain evidence="9">JCM 11483</strain>
    </source>
</reference>
<feature type="region of interest" description="Disordered" evidence="5">
    <location>
        <begin position="428"/>
        <end position="450"/>
    </location>
</feature>
<comment type="caution">
    <text evidence="8">The sequence shown here is derived from an EMBL/GenBank/DDBJ whole genome shotgun (WGS) entry which is preliminary data.</text>
</comment>
<protein>
    <submittedName>
        <fullName evidence="8">YhgE/Pip domain-containing protein</fullName>
    </submittedName>
</protein>
<comment type="subcellular location">
    <subcellularLocation>
        <location evidence="1">Membrane</location>
        <topology evidence="1">Multi-pass membrane protein</topology>
    </subcellularLocation>
</comment>
<feature type="transmembrane region" description="Helical" evidence="6">
    <location>
        <begin position="659"/>
        <end position="677"/>
    </location>
</feature>
<keyword evidence="4 6" id="KW-0472">Membrane</keyword>
<evidence type="ECO:0000256" key="6">
    <source>
        <dbReference type="SAM" id="Phobius"/>
    </source>
</evidence>
<dbReference type="InterPro" id="IPR013525">
    <property type="entry name" value="ABC2_TM"/>
</dbReference>
<feature type="region of interest" description="Disordered" evidence="5">
    <location>
        <begin position="231"/>
        <end position="263"/>
    </location>
</feature>
<dbReference type="NCBIfam" id="TIGR03062">
    <property type="entry name" value="pip_yhgE_Cterm"/>
    <property type="match status" value="1"/>
</dbReference>
<dbReference type="InterPro" id="IPR051328">
    <property type="entry name" value="T7SS_ABC-Transporter"/>
</dbReference>
<dbReference type="Pfam" id="PF12698">
    <property type="entry name" value="ABC2_membrane_3"/>
    <property type="match status" value="2"/>
</dbReference>
<feature type="domain" description="ABC-2 type transporter transmembrane" evidence="7">
    <location>
        <begin position="29"/>
        <end position="155"/>
    </location>
</feature>
<evidence type="ECO:0000313" key="8">
    <source>
        <dbReference type="EMBL" id="GAA3280393.1"/>
    </source>
</evidence>
<feature type="transmembrane region" description="Helical" evidence="6">
    <location>
        <begin position="556"/>
        <end position="576"/>
    </location>
</feature>
<dbReference type="Gene3D" id="1.10.287.950">
    <property type="entry name" value="Methyl-accepting chemotaxis protein"/>
    <property type="match status" value="1"/>
</dbReference>
<feature type="region of interest" description="Disordered" evidence="5">
    <location>
        <begin position="490"/>
        <end position="526"/>
    </location>
</feature>
<keyword evidence="2 6" id="KW-0812">Transmembrane</keyword>
<dbReference type="SUPFAM" id="SSF58104">
    <property type="entry name" value="Methyl-accepting chemotaxis protein (MCP) signaling domain"/>
    <property type="match status" value="1"/>
</dbReference>
<dbReference type="InterPro" id="IPR023908">
    <property type="entry name" value="xxxLxxG_rpt"/>
</dbReference>
<feature type="transmembrane region" description="Helical" evidence="6">
    <location>
        <begin position="715"/>
        <end position="734"/>
    </location>
</feature>
<sequence>MTFLRLIRSELSRLTDSVLPILTVLALAVVPVIYGGIYLYANWDPTGNLEDVDAALVNLDDGADFDGESQSIGDDVAEELADDASFHWVDIDSVEQAEENVASGDQQFALVIPQDFSAALASPGDFESAEQAQLQVVTNDANNYLLSSIVDSLASEVHASVAAQVGEESADQLLTGFGRIHQQMLQAADGASDLTDGASDLDDGLVTLHSGASDLAGGAADLDDGVDDLSAGLGDLQEGTGQLDDGASTLSSGADDLSTGASDLSSGLGGLVDGAAAAESGAGELSAGAEELHTGLDSLTEGAEQVADGNEQLSAASHEASEVIQQFESDAEGRVDETVGQLVEAGVIAENDVASAREALASTAADSQLLDRAEQTRTELTEAQEQIDQLAAGSRDVADGAAELESGSSELADGAGSLATQLPDLTAGAQSAKDGADTLSSGADDLSAGASDLSEGATAVDAGVDELITGAAQLDTGATDLSEGAVSLRDGLSGAQDGSTQLVDGAGELTDGLSSGAEDVPDPDEEERDELSTVMGDPLRIAETAQTEAGSYGAGMAPYFLGLSLWIGALVMIQVLRPVSPRALASNAPSAAIVIGSWLPFLLLSLAQAGLVYSAVVFGLGLEPAHPWMSFGLLTATSLAFTALIQGVVTLLGNPGKMLMIVLLVLQLVASGGTYPAETLPDGLSALHQWLPMSYVVDGLRHAIYGGQLSSATTAAAALVLTAAVGLTIMTVAVRRKKTWSLKRLQPPFAEAA</sequence>
<name>A0ABP6R7X2_9MICC</name>
<evidence type="ECO:0000256" key="1">
    <source>
        <dbReference type="ARBA" id="ARBA00004141"/>
    </source>
</evidence>
<evidence type="ECO:0000313" key="9">
    <source>
        <dbReference type="Proteomes" id="UP001501736"/>
    </source>
</evidence>
<dbReference type="RefSeq" id="WP_344717723.1">
    <property type="nucleotide sequence ID" value="NZ_BAAAYG010000002.1"/>
</dbReference>
<feature type="compositionally biased region" description="Low complexity" evidence="5">
    <location>
        <begin position="439"/>
        <end position="450"/>
    </location>
</feature>
<evidence type="ECO:0000256" key="3">
    <source>
        <dbReference type="ARBA" id="ARBA00022989"/>
    </source>
</evidence>
<feature type="transmembrane region" description="Helical" evidence="6">
    <location>
        <begin position="21"/>
        <end position="41"/>
    </location>
</feature>
<feature type="transmembrane region" description="Helical" evidence="6">
    <location>
        <begin position="628"/>
        <end position="652"/>
    </location>
</feature>
<dbReference type="InterPro" id="IPR017500">
    <property type="entry name" value="Phage_infect_YhgE_N"/>
</dbReference>
<dbReference type="Proteomes" id="UP001501736">
    <property type="component" value="Unassembled WGS sequence"/>
</dbReference>
<feature type="transmembrane region" description="Helical" evidence="6">
    <location>
        <begin position="588"/>
        <end position="616"/>
    </location>
</feature>
<accession>A0ABP6R7X2</accession>
<feature type="compositionally biased region" description="Low complexity" evidence="5">
    <location>
        <begin position="254"/>
        <end position="263"/>
    </location>
</feature>
<evidence type="ECO:0000256" key="4">
    <source>
        <dbReference type="ARBA" id="ARBA00023136"/>
    </source>
</evidence>
<evidence type="ECO:0000256" key="2">
    <source>
        <dbReference type="ARBA" id="ARBA00022692"/>
    </source>
</evidence>
<dbReference type="InterPro" id="IPR017501">
    <property type="entry name" value="Phage_infect_YhgE_C"/>
</dbReference>
<gene>
    <name evidence="8" type="ORF">GCM10020260_04620</name>
</gene>
<dbReference type="NCBIfam" id="TIGR03061">
    <property type="entry name" value="pip_yhgE_Nterm"/>
    <property type="match status" value="1"/>
</dbReference>
<evidence type="ECO:0000256" key="5">
    <source>
        <dbReference type="SAM" id="MobiDB-lite"/>
    </source>
</evidence>
<dbReference type="Gene3D" id="3.40.1710.10">
    <property type="entry name" value="abc type-2 transporter like domain"/>
    <property type="match status" value="1"/>
</dbReference>
<keyword evidence="3 6" id="KW-1133">Transmembrane helix</keyword>
<proteinExistence type="predicted"/>